<name>A0A914RPI7_PAREQ</name>
<dbReference type="AlphaFoldDB" id="A0A914RPI7"/>
<keyword evidence="1" id="KW-1185">Reference proteome</keyword>
<evidence type="ECO:0000313" key="1">
    <source>
        <dbReference type="Proteomes" id="UP000887564"/>
    </source>
</evidence>
<evidence type="ECO:0000313" key="2">
    <source>
        <dbReference type="WBParaSite" id="PEQ_0000826701-mRNA-1"/>
    </source>
</evidence>
<dbReference type="WBParaSite" id="PEQ_0000826701-mRNA-1">
    <property type="protein sequence ID" value="PEQ_0000826701-mRNA-1"/>
    <property type="gene ID" value="PEQ_0000826701"/>
</dbReference>
<proteinExistence type="predicted"/>
<organism evidence="1 2">
    <name type="scientific">Parascaris equorum</name>
    <name type="common">Equine roundworm</name>
    <dbReference type="NCBI Taxonomy" id="6256"/>
    <lineage>
        <taxon>Eukaryota</taxon>
        <taxon>Metazoa</taxon>
        <taxon>Ecdysozoa</taxon>
        <taxon>Nematoda</taxon>
        <taxon>Chromadorea</taxon>
        <taxon>Rhabditida</taxon>
        <taxon>Spirurina</taxon>
        <taxon>Ascaridomorpha</taxon>
        <taxon>Ascaridoidea</taxon>
        <taxon>Ascarididae</taxon>
        <taxon>Parascaris</taxon>
    </lineage>
</organism>
<sequence length="73" mass="8483">MKWEEERLIPRGPSLKCSGYLRLETWALQVPWKPHWLLVPAAHFRGVISIGLECAHRAFPRSGSLWSQIWSKS</sequence>
<protein>
    <submittedName>
        <fullName evidence="2">Uncharacterized protein</fullName>
    </submittedName>
</protein>
<dbReference type="Proteomes" id="UP000887564">
    <property type="component" value="Unplaced"/>
</dbReference>
<accession>A0A914RPI7</accession>
<reference evidence="2" key="1">
    <citation type="submission" date="2022-11" db="UniProtKB">
        <authorList>
            <consortium name="WormBaseParasite"/>
        </authorList>
    </citation>
    <scope>IDENTIFICATION</scope>
</reference>